<dbReference type="InParanoid" id="K0IEV1"/>
<reference evidence="1 2" key="1">
    <citation type="journal article" date="2012" name="Environ. Microbiol.">
        <title>The genome of the ammonia-oxidizing Candidatus Nitrososphaera gargensis: insights into metabolic versatility and environmental adaptations.</title>
        <authorList>
            <person name="Spang A."/>
            <person name="Poehlein A."/>
            <person name="Offre P."/>
            <person name="Zumbragel S."/>
            <person name="Haider S."/>
            <person name="Rychlik N."/>
            <person name="Nowka B."/>
            <person name="Schmeisser C."/>
            <person name="Lebedeva E.V."/>
            <person name="Rattei T."/>
            <person name="Bohm C."/>
            <person name="Schmid M."/>
            <person name="Galushko A."/>
            <person name="Hatzenpichler R."/>
            <person name="Weinmaier T."/>
            <person name="Daniel R."/>
            <person name="Schleper C."/>
            <person name="Spieck E."/>
            <person name="Streit W."/>
            <person name="Wagner M."/>
        </authorList>
    </citation>
    <scope>NUCLEOTIDE SEQUENCE [LARGE SCALE GENOMIC DNA]</scope>
    <source>
        <strain evidence="2">Ga9.2</strain>
    </source>
</reference>
<gene>
    <name evidence="1" type="ordered locus">Ngar_c29680</name>
</gene>
<dbReference type="EMBL" id="CP002408">
    <property type="protein sequence ID" value="AFU59886.1"/>
    <property type="molecule type" value="Genomic_DNA"/>
</dbReference>
<sequence>MELDQQPADKVSKLFRAISKKESLNLFLLAKDGIEAESSAPQKVGLSRKMYYTRLRQLVDAGLVSRYGNRYSHTVLGRIIYQEYVLSLFERIKDTKQLEMIEILKHAGRFSDYDIDNFVAKIMNAASSSVSRNGTISPPKIEIFWSYEASASKIARCVDLARNTIVFATRFYNETLINTILLKAKSRVDVRILADVGMVTHYLEMEKKGLQMLDKNAAERMNVVKDPWYPSSVNRRVTSVPFSMMLIDGKEAGVELVDSSSPQKFTGALYTNDEGICKQLMDFYDKLWLQASDNVPEKSSR</sequence>
<evidence type="ECO:0000313" key="2">
    <source>
        <dbReference type="Proteomes" id="UP000008037"/>
    </source>
</evidence>
<keyword evidence="2" id="KW-1185">Reference proteome</keyword>
<organism evidence="1 2">
    <name type="scientific">Nitrososphaera gargensis (strain Ga9.2)</name>
    <dbReference type="NCBI Taxonomy" id="1237085"/>
    <lineage>
        <taxon>Archaea</taxon>
        <taxon>Nitrososphaerota</taxon>
        <taxon>Nitrososphaeria</taxon>
        <taxon>Nitrososphaerales</taxon>
        <taxon>Nitrososphaeraceae</taxon>
        <taxon>Nitrososphaera</taxon>
    </lineage>
</organism>
<protein>
    <recommendedName>
        <fullName evidence="3">Transcriptional regulator</fullName>
    </recommendedName>
</protein>
<evidence type="ECO:0008006" key="3">
    <source>
        <dbReference type="Google" id="ProtNLM"/>
    </source>
</evidence>
<dbReference type="SUPFAM" id="SSF56024">
    <property type="entry name" value="Phospholipase D/nuclease"/>
    <property type="match status" value="1"/>
</dbReference>
<accession>K0IEV1</accession>
<dbReference type="KEGG" id="nga:Ngar_c29680"/>
<dbReference type="HOGENOM" id="CLU_923222_0_0_2"/>
<dbReference type="AlphaFoldDB" id="K0IEV1"/>
<proteinExistence type="predicted"/>
<dbReference type="BioCyc" id="CNIT1237085:G1324-2968-MONOMER"/>
<dbReference type="SUPFAM" id="SSF46785">
    <property type="entry name" value="Winged helix' DNA-binding domain"/>
    <property type="match status" value="1"/>
</dbReference>
<dbReference type="Proteomes" id="UP000008037">
    <property type="component" value="Chromosome"/>
</dbReference>
<name>K0IEV1_NITGG</name>
<dbReference type="InterPro" id="IPR036390">
    <property type="entry name" value="WH_DNA-bd_sf"/>
</dbReference>
<evidence type="ECO:0000313" key="1">
    <source>
        <dbReference type="EMBL" id="AFU59886.1"/>
    </source>
</evidence>